<evidence type="ECO:0000256" key="4">
    <source>
        <dbReference type="PROSITE-ProRule" id="PRU00335"/>
    </source>
</evidence>
<dbReference type="HOGENOM" id="CLU_069356_25_6_11"/>
<reference evidence="6 7" key="1">
    <citation type="journal article" date="2014" name="Appl. Environ. Microbiol.">
        <title>Insights into the Microbial Degradation of Rubber and Gutta-Percha by Analysis of the Complete Genome of Nocardia nova SH22a.</title>
        <authorList>
            <person name="Luo Q."/>
            <person name="Hiessl S."/>
            <person name="Poehlein A."/>
            <person name="Daniel R."/>
            <person name="Steinbuchel A."/>
        </authorList>
    </citation>
    <scope>NUCLEOTIDE SEQUENCE [LARGE SCALE GENOMIC DNA]</scope>
    <source>
        <strain evidence="6">SH22a</strain>
    </source>
</reference>
<keyword evidence="3" id="KW-0804">Transcription</keyword>
<dbReference type="PROSITE" id="PS50977">
    <property type="entry name" value="HTH_TETR_2"/>
    <property type="match status" value="1"/>
</dbReference>
<dbReference type="SUPFAM" id="SSF48498">
    <property type="entry name" value="Tetracyclin repressor-like, C-terminal domain"/>
    <property type="match status" value="1"/>
</dbReference>
<dbReference type="eggNOG" id="COG1309">
    <property type="taxonomic scope" value="Bacteria"/>
</dbReference>
<keyword evidence="2 4" id="KW-0238">DNA-binding</keyword>
<protein>
    <submittedName>
        <fullName evidence="6">Putative transcriptional regulator, TetR family</fullName>
    </submittedName>
</protein>
<dbReference type="GO" id="GO:0003700">
    <property type="term" value="F:DNA-binding transcription factor activity"/>
    <property type="evidence" value="ECO:0007669"/>
    <property type="project" value="TreeGrafter"/>
</dbReference>
<dbReference type="InterPro" id="IPR036271">
    <property type="entry name" value="Tet_transcr_reg_TetR-rel_C_sf"/>
</dbReference>
<name>W5THJ5_9NOCA</name>
<dbReference type="Gene3D" id="1.10.10.60">
    <property type="entry name" value="Homeodomain-like"/>
    <property type="match status" value="1"/>
</dbReference>
<feature type="domain" description="HTH tetR-type" evidence="5">
    <location>
        <begin position="1"/>
        <end position="39"/>
    </location>
</feature>
<dbReference type="GO" id="GO:0000976">
    <property type="term" value="F:transcription cis-regulatory region binding"/>
    <property type="evidence" value="ECO:0007669"/>
    <property type="project" value="TreeGrafter"/>
</dbReference>
<gene>
    <name evidence="6" type="ORF">NONO_c36560</name>
</gene>
<dbReference type="STRING" id="1415166.NONO_c36560"/>
<dbReference type="PATRIC" id="fig|1415166.3.peg.3752"/>
<dbReference type="EMBL" id="CP006850">
    <property type="protein sequence ID" value="AHH18443.1"/>
    <property type="molecule type" value="Genomic_DNA"/>
</dbReference>
<evidence type="ECO:0000256" key="1">
    <source>
        <dbReference type="ARBA" id="ARBA00023015"/>
    </source>
</evidence>
<dbReference type="Proteomes" id="UP000019150">
    <property type="component" value="Chromosome"/>
</dbReference>
<keyword evidence="7" id="KW-1185">Reference proteome</keyword>
<evidence type="ECO:0000256" key="3">
    <source>
        <dbReference type="ARBA" id="ARBA00023163"/>
    </source>
</evidence>
<dbReference type="KEGG" id="nno:NONO_c36560"/>
<evidence type="ECO:0000256" key="2">
    <source>
        <dbReference type="ARBA" id="ARBA00023125"/>
    </source>
</evidence>
<dbReference type="InterPro" id="IPR001647">
    <property type="entry name" value="HTH_TetR"/>
</dbReference>
<evidence type="ECO:0000313" key="6">
    <source>
        <dbReference type="EMBL" id="AHH18443.1"/>
    </source>
</evidence>
<dbReference type="InterPro" id="IPR011075">
    <property type="entry name" value="TetR_C"/>
</dbReference>
<sequence>MSIPDIARRADVHVTSIYRRWPTKEHLILDALLDYARGHMPAPDTGTVRSDLIAMAGLLVGNLQSPLGRAVSRSMAVADDNADLDESRVQFWQARFEAARTVIDRAVARGELASDADPALALEVLIAPLYFRALLTRQPVEEDFITRLVDLLLRGLGEAS</sequence>
<evidence type="ECO:0000313" key="7">
    <source>
        <dbReference type="Proteomes" id="UP000019150"/>
    </source>
</evidence>
<organism evidence="6 7">
    <name type="scientific">Nocardia nova SH22a</name>
    <dbReference type="NCBI Taxonomy" id="1415166"/>
    <lineage>
        <taxon>Bacteria</taxon>
        <taxon>Bacillati</taxon>
        <taxon>Actinomycetota</taxon>
        <taxon>Actinomycetes</taxon>
        <taxon>Mycobacteriales</taxon>
        <taxon>Nocardiaceae</taxon>
        <taxon>Nocardia</taxon>
    </lineage>
</organism>
<dbReference type="PANTHER" id="PTHR30055:SF148">
    <property type="entry name" value="TETR-FAMILY TRANSCRIPTIONAL REGULATOR"/>
    <property type="match status" value="1"/>
</dbReference>
<dbReference type="PANTHER" id="PTHR30055">
    <property type="entry name" value="HTH-TYPE TRANSCRIPTIONAL REGULATOR RUTR"/>
    <property type="match status" value="1"/>
</dbReference>
<feature type="DNA-binding region" description="H-T-H motif" evidence="4">
    <location>
        <begin position="2"/>
        <end position="21"/>
    </location>
</feature>
<evidence type="ECO:0000259" key="5">
    <source>
        <dbReference type="PROSITE" id="PS50977"/>
    </source>
</evidence>
<dbReference type="InterPro" id="IPR009057">
    <property type="entry name" value="Homeodomain-like_sf"/>
</dbReference>
<dbReference type="Gene3D" id="1.10.357.10">
    <property type="entry name" value="Tetracycline Repressor, domain 2"/>
    <property type="match status" value="1"/>
</dbReference>
<dbReference type="SUPFAM" id="SSF46689">
    <property type="entry name" value="Homeodomain-like"/>
    <property type="match status" value="1"/>
</dbReference>
<dbReference type="AlphaFoldDB" id="W5THJ5"/>
<accession>W5THJ5</accession>
<dbReference type="InterPro" id="IPR050109">
    <property type="entry name" value="HTH-type_TetR-like_transc_reg"/>
</dbReference>
<dbReference type="Pfam" id="PF16859">
    <property type="entry name" value="TetR_C_11"/>
    <property type="match status" value="1"/>
</dbReference>
<dbReference type="Pfam" id="PF00440">
    <property type="entry name" value="TetR_N"/>
    <property type="match status" value="1"/>
</dbReference>
<proteinExistence type="predicted"/>
<keyword evidence="1" id="KW-0805">Transcription regulation</keyword>